<dbReference type="VEuPathDB" id="FungiDB:PV10_05590"/>
<feature type="binding site" evidence="5">
    <location>
        <position position="391"/>
    </location>
    <ligand>
        <name>substrate</name>
    </ligand>
</feature>
<evidence type="ECO:0000259" key="7">
    <source>
        <dbReference type="Pfam" id="PF01593"/>
    </source>
</evidence>
<comment type="similarity">
    <text evidence="2 6">Belongs to the flavin monoamine oxidase family.</text>
</comment>
<dbReference type="InterPro" id="IPR001613">
    <property type="entry name" value="Flavin_amine_oxidase"/>
</dbReference>
<dbReference type="EC" id="1.4.3.-" evidence="6"/>
<dbReference type="Gene3D" id="3.90.660.10">
    <property type="match status" value="1"/>
</dbReference>
<dbReference type="HOGENOM" id="CLU_004498_0_3_1"/>
<dbReference type="OMA" id="EWTRGAY"/>
<keyword evidence="9" id="KW-1185">Reference proteome</keyword>
<dbReference type="AlphaFoldDB" id="A0A0D1XSC1"/>
<evidence type="ECO:0000256" key="2">
    <source>
        <dbReference type="ARBA" id="ARBA00005995"/>
    </source>
</evidence>
<dbReference type="SUPFAM" id="SSF51905">
    <property type="entry name" value="FAD/NAD(P)-binding domain"/>
    <property type="match status" value="1"/>
</dbReference>
<organism evidence="8 9">
    <name type="scientific">Exophiala mesophila</name>
    <name type="common">Black yeast-like fungus</name>
    <dbReference type="NCBI Taxonomy" id="212818"/>
    <lineage>
        <taxon>Eukaryota</taxon>
        <taxon>Fungi</taxon>
        <taxon>Dikarya</taxon>
        <taxon>Ascomycota</taxon>
        <taxon>Pezizomycotina</taxon>
        <taxon>Eurotiomycetes</taxon>
        <taxon>Chaetothyriomycetidae</taxon>
        <taxon>Chaetothyriales</taxon>
        <taxon>Herpotrichiellaceae</taxon>
        <taxon>Exophiala</taxon>
    </lineage>
</organism>
<dbReference type="Gene3D" id="1.10.405.10">
    <property type="entry name" value="Guanine Nucleotide Dissociation Inhibitor, domain 1"/>
    <property type="match status" value="1"/>
</dbReference>
<feature type="binding site" evidence="5">
    <location>
        <position position="478"/>
    </location>
    <ligand>
        <name>FAD</name>
        <dbReference type="ChEBI" id="CHEBI:57692"/>
    </ligand>
</feature>
<comment type="catalytic activity">
    <reaction evidence="4">
        <text>a secondary aliphatic amine + O2 + H2O = a primary amine + an aldehyde + H2O2</text>
        <dbReference type="Rhea" id="RHEA:26414"/>
        <dbReference type="ChEBI" id="CHEBI:15377"/>
        <dbReference type="ChEBI" id="CHEBI:15379"/>
        <dbReference type="ChEBI" id="CHEBI:16240"/>
        <dbReference type="ChEBI" id="CHEBI:17478"/>
        <dbReference type="ChEBI" id="CHEBI:58855"/>
        <dbReference type="ChEBI" id="CHEBI:65296"/>
        <dbReference type="EC" id="1.4.3.4"/>
    </reaction>
</comment>
<proteinExistence type="inferred from homology"/>
<dbReference type="EMBL" id="KN847523">
    <property type="protein sequence ID" value="KIV90996.1"/>
    <property type="molecule type" value="Genomic_DNA"/>
</dbReference>
<dbReference type="InterPro" id="IPR050703">
    <property type="entry name" value="Flavin_MAO"/>
</dbReference>
<dbReference type="Proteomes" id="UP000054302">
    <property type="component" value="Unassembled WGS sequence"/>
</dbReference>
<evidence type="ECO:0000256" key="1">
    <source>
        <dbReference type="ARBA" id="ARBA00001974"/>
    </source>
</evidence>
<dbReference type="Pfam" id="PF01593">
    <property type="entry name" value="Amino_oxidase"/>
    <property type="match status" value="1"/>
</dbReference>
<evidence type="ECO:0000313" key="8">
    <source>
        <dbReference type="EMBL" id="KIV90996.1"/>
    </source>
</evidence>
<accession>A0A0D1XSC1</accession>
<evidence type="ECO:0000256" key="4">
    <source>
        <dbReference type="ARBA" id="ARBA00048448"/>
    </source>
</evidence>
<reference evidence="8 9" key="1">
    <citation type="submission" date="2015-01" db="EMBL/GenBank/DDBJ databases">
        <title>The Genome Sequence of Exophiala mesophila CBS40295.</title>
        <authorList>
            <consortium name="The Broad Institute Genomics Platform"/>
            <person name="Cuomo C."/>
            <person name="de Hoog S."/>
            <person name="Gorbushina A."/>
            <person name="Stielow B."/>
            <person name="Teixiera M."/>
            <person name="Abouelleil A."/>
            <person name="Chapman S.B."/>
            <person name="Priest M."/>
            <person name="Young S.K."/>
            <person name="Wortman J."/>
            <person name="Nusbaum C."/>
            <person name="Birren B."/>
        </authorList>
    </citation>
    <scope>NUCLEOTIDE SEQUENCE [LARGE SCALE GENOMIC DNA]</scope>
    <source>
        <strain evidence="8 9">CBS 40295</strain>
    </source>
</reference>
<dbReference type="Gene3D" id="3.50.50.60">
    <property type="entry name" value="FAD/NAD(P)-binding domain"/>
    <property type="match status" value="1"/>
</dbReference>
<feature type="domain" description="Amine oxidase" evidence="7">
    <location>
        <begin position="55"/>
        <end position="501"/>
    </location>
</feature>
<evidence type="ECO:0000256" key="5">
    <source>
        <dbReference type="PIRSR" id="PIRSR601613-1"/>
    </source>
</evidence>
<dbReference type="InterPro" id="IPR002937">
    <property type="entry name" value="Amino_oxidase"/>
</dbReference>
<keyword evidence="6" id="KW-0274">FAD</keyword>
<sequence>MYTQAPNLVPEEFLEESPYQSAASVISGKRLDSPLKALQRMSHSTVDVIVVGAGLSGLQAALDIQRAGLKCLVLEARDRVGGKTLSLRSKTGQVKSELGAAWINDTNQSRMWALAKQLGLQTYVQNTVGNVVVQDFDGSLIKFRYGEAPKYPESQDTESCISIRDLVESAATSQQPSIFSAGPHRRHLDSISFEKYLEDAKVTPKAFATAQVWTHAMLGVDPSEVSALYFLEYCAAGGGLMTMRSDAKGGGQYLRLDKGTSAFSEGMAQMLEKGSLRLSSPVVSITHGAEGAISVSVQGPEPRTFQSRKVIVSIPTPVYKTLTFEPPLPASKTAVVNRTRYGFYTKYIVSFTRPFWLDQQLCGLAQSFTGPVSVFRDTSLNDGKTYSLTCFLGGQFGRQWAAQDAEGKKNSVLKQISDILAGGEDIKDLFVESFESPWMEETYSGWGCPCPVMPPGVLADGWEALLAPVGNIHFVGTELTSVWRGYMEGAIRSGERGASEVVADLRKMSSRL</sequence>
<name>A0A0D1XSC1_EXOME</name>
<dbReference type="GO" id="GO:0097621">
    <property type="term" value="F:monoamine oxidase activity"/>
    <property type="evidence" value="ECO:0007669"/>
    <property type="project" value="UniProtKB-EC"/>
</dbReference>
<feature type="binding site" evidence="5">
    <location>
        <begin position="75"/>
        <end position="76"/>
    </location>
    <ligand>
        <name>FAD</name>
        <dbReference type="ChEBI" id="CHEBI:57692"/>
    </ligand>
</feature>
<keyword evidence="6" id="KW-0285">Flavoprotein</keyword>
<dbReference type="STRING" id="212818.A0A0D1XSC1"/>
<keyword evidence="3 6" id="KW-0560">Oxidoreductase</keyword>
<dbReference type="PANTHER" id="PTHR43563">
    <property type="entry name" value="AMINE OXIDASE"/>
    <property type="match status" value="1"/>
</dbReference>
<dbReference type="PANTHER" id="PTHR43563:SF14">
    <property type="entry name" value="AMINE OXIDASE"/>
    <property type="match status" value="1"/>
</dbReference>
<dbReference type="InterPro" id="IPR036188">
    <property type="entry name" value="FAD/NAD-bd_sf"/>
</dbReference>
<evidence type="ECO:0000256" key="6">
    <source>
        <dbReference type="RuleBase" id="RU362067"/>
    </source>
</evidence>
<gene>
    <name evidence="8" type="ORF">PV10_05590</name>
</gene>
<dbReference type="GeneID" id="27323435"/>
<evidence type="ECO:0000256" key="3">
    <source>
        <dbReference type="ARBA" id="ARBA00023002"/>
    </source>
</evidence>
<dbReference type="PRINTS" id="PR00757">
    <property type="entry name" value="AMINEOXDASEF"/>
</dbReference>
<dbReference type="OrthoDB" id="5046242at2759"/>
<protein>
    <recommendedName>
        <fullName evidence="6">Amine oxidase</fullName>
        <ecNumber evidence="6">1.4.3.-</ecNumber>
    </recommendedName>
</protein>
<comment type="cofactor">
    <cofactor evidence="1 6">
        <name>FAD</name>
        <dbReference type="ChEBI" id="CHEBI:57692"/>
    </cofactor>
</comment>
<feature type="binding site" evidence="5">
    <location>
        <position position="282"/>
    </location>
    <ligand>
        <name>FAD</name>
        <dbReference type="ChEBI" id="CHEBI:57692"/>
    </ligand>
</feature>
<dbReference type="SUPFAM" id="SSF54373">
    <property type="entry name" value="FAD-linked reductases, C-terminal domain"/>
    <property type="match status" value="1"/>
</dbReference>
<evidence type="ECO:0000313" key="9">
    <source>
        <dbReference type="Proteomes" id="UP000054302"/>
    </source>
</evidence>
<feature type="binding site" evidence="5">
    <location>
        <position position="56"/>
    </location>
    <ligand>
        <name>FAD</name>
        <dbReference type="ChEBI" id="CHEBI:57692"/>
    </ligand>
</feature>
<dbReference type="RefSeq" id="XP_016222570.1">
    <property type="nucleotide sequence ID" value="XM_016370277.1"/>
</dbReference>